<protein>
    <recommendedName>
        <fullName evidence="3 4">Diaminopimelate epimerase</fullName>
        <shortName evidence="3">DAP epimerase</shortName>
        <ecNumber evidence="3 4">5.1.1.7</ecNumber>
    </recommendedName>
    <alternativeName>
        <fullName evidence="3">PLP-independent amino acid racemase</fullName>
    </alternativeName>
</protein>
<keyword evidence="3" id="KW-0028">Amino-acid biosynthesis</keyword>
<comment type="function">
    <text evidence="3">Catalyzes the stereoinversion of LL-2,6-diaminopimelate (L,L-DAP) to meso-diaminopimelate (meso-DAP), a precursor of L-lysine and an essential component of the bacterial peptidoglycan.</text>
</comment>
<dbReference type="GO" id="GO:0008837">
    <property type="term" value="F:diaminopimelate epimerase activity"/>
    <property type="evidence" value="ECO:0007669"/>
    <property type="project" value="UniProtKB-UniRule"/>
</dbReference>
<feature type="binding site" evidence="3">
    <location>
        <begin position="96"/>
        <end position="97"/>
    </location>
    <ligand>
        <name>substrate</name>
    </ligand>
</feature>
<feature type="binding site" evidence="3">
    <location>
        <begin position="237"/>
        <end position="238"/>
    </location>
    <ligand>
        <name>substrate</name>
    </ligand>
</feature>
<reference evidence="5 6" key="1">
    <citation type="submission" date="2018-02" db="EMBL/GenBank/DDBJ databases">
        <title>Whole genome sequencing of endophytic bacterium.</title>
        <authorList>
            <person name="Eedara R."/>
            <person name="Podile A.R."/>
        </authorList>
    </citation>
    <scope>NUCLEOTIDE SEQUENCE [LARGE SCALE GENOMIC DNA]</scope>
    <source>
        <strain evidence="5 6">RP1T</strain>
    </source>
</reference>
<feature type="binding site" evidence="3">
    <location>
        <begin position="227"/>
        <end position="228"/>
    </location>
    <ligand>
        <name>substrate</name>
    </ligand>
</feature>
<evidence type="ECO:0000256" key="2">
    <source>
        <dbReference type="ARBA" id="ARBA00023235"/>
    </source>
</evidence>
<comment type="subcellular location">
    <subcellularLocation>
        <location evidence="3">Cytoplasm</location>
    </subcellularLocation>
</comment>
<comment type="pathway">
    <text evidence="3">Amino-acid biosynthesis; L-lysine biosynthesis via DAP pathway; DL-2,6-diaminopimelate from LL-2,6-diaminopimelate: step 1/1.</text>
</comment>
<dbReference type="UniPathway" id="UPA00034">
    <property type="reaction ID" value="UER00025"/>
</dbReference>
<keyword evidence="6" id="KW-1185">Reference proteome</keyword>
<gene>
    <name evidence="3 5" type="primary">dapF</name>
    <name evidence="5" type="ORF">C5L14_04805</name>
</gene>
<dbReference type="GO" id="GO:0005829">
    <property type="term" value="C:cytosol"/>
    <property type="evidence" value="ECO:0007669"/>
    <property type="project" value="TreeGrafter"/>
</dbReference>
<feature type="site" description="Could be important to modulate the pK values of the two catalytic cysteine residues" evidence="3">
    <location>
        <position position="227"/>
    </location>
</feature>
<comment type="caution">
    <text evidence="5">The sequence shown here is derived from an EMBL/GenBank/DDBJ whole genome shotgun (WGS) entry which is preliminary data.</text>
</comment>
<dbReference type="InterPro" id="IPR001653">
    <property type="entry name" value="DAP_epimerase_DapF"/>
</dbReference>
<dbReference type="RefSeq" id="WP_105860911.1">
    <property type="nucleotide sequence ID" value="NZ_PUEJ01000002.1"/>
</dbReference>
<feature type="binding site" evidence="3">
    <location>
        <position position="176"/>
    </location>
    <ligand>
        <name>substrate</name>
    </ligand>
</feature>
<dbReference type="OrthoDB" id="9805408at2"/>
<feature type="binding site" evidence="3">
    <location>
        <position position="62"/>
    </location>
    <ligand>
        <name>substrate</name>
    </ligand>
</feature>
<dbReference type="EC" id="5.1.1.7" evidence="3 4"/>
<feature type="binding site" evidence="3">
    <location>
        <position position="86"/>
    </location>
    <ligand>
        <name>substrate</name>
    </ligand>
</feature>
<comment type="catalytic activity">
    <reaction evidence="3">
        <text>(2S,6S)-2,6-diaminopimelate = meso-2,6-diaminopimelate</text>
        <dbReference type="Rhea" id="RHEA:15393"/>
        <dbReference type="ChEBI" id="CHEBI:57609"/>
        <dbReference type="ChEBI" id="CHEBI:57791"/>
        <dbReference type="EC" id="5.1.1.7"/>
    </reaction>
</comment>
<dbReference type="Proteomes" id="UP000237682">
    <property type="component" value="Unassembled WGS sequence"/>
</dbReference>
<dbReference type="Pfam" id="PF01678">
    <property type="entry name" value="DAP_epimerase"/>
    <property type="match status" value="2"/>
</dbReference>
<evidence type="ECO:0000313" key="6">
    <source>
        <dbReference type="Proteomes" id="UP000237682"/>
    </source>
</evidence>
<feature type="binding site" evidence="3">
    <location>
        <position position="29"/>
    </location>
    <ligand>
        <name>substrate</name>
    </ligand>
</feature>
<accession>A0A2S9QGZ9</accession>
<dbReference type="GO" id="GO:0009089">
    <property type="term" value="P:lysine biosynthetic process via diaminopimelate"/>
    <property type="evidence" value="ECO:0007669"/>
    <property type="project" value="UniProtKB-UniRule"/>
</dbReference>
<keyword evidence="3" id="KW-0457">Lysine biosynthesis</keyword>
<dbReference type="HAMAP" id="MF_00197">
    <property type="entry name" value="DAP_epimerase"/>
    <property type="match status" value="1"/>
</dbReference>
<dbReference type="Gene3D" id="3.10.310.10">
    <property type="entry name" value="Diaminopimelate Epimerase, Chain A, domain 1"/>
    <property type="match status" value="2"/>
</dbReference>
<name>A0A2S9QGZ9_9HYPH</name>
<dbReference type="PANTHER" id="PTHR31689">
    <property type="entry name" value="DIAMINOPIMELATE EPIMERASE, CHLOROPLASTIC"/>
    <property type="match status" value="1"/>
</dbReference>
<proteinExistence type="inferred from homology"/>
<feature type="active site" description="Proton acceptor" evidence="3">
    <location>
        <position position="236"/>
    </location>
</feature>
<organism evidence="5 6">
    <name type="scientific">Labrys okinawensis</name>
    <dbReference type="NCBI Taxonomy" id="346911"/>
    <lineage>
        <taxon>Bacteria</taxon>
        <taxon>Pseudomonadati</taxon>
        <taxon>Pseudomonadota</taxon>
        <taxon>Alphaproteobacteria</taxon>
        <taxon>Hyphomicrobiales</taxon>
        <taxon>Xanthobacteraceae</taxon>
        <taxon>Labrys</taxon>
    </lineage>
</organism>
<feature type="binding site" evidence="3">
    <location>
        <position position="209"/>
    </location>
    <ligand>
        <name>substrate</name>
    </ligand>
</feature>
<evidence type="ECO:0000256" key="4">
    <source>
        <dbReference type="NCBIfam" id="TIGR00652"/>
    </source>
</evidence>
<dbReference type="AlphaFoldDB" id="A0A2S9QGZ9"/>
<keyword evidence="3" id="KW-0963">Cytoplasm</keyword>
<dbReference type="NCBIfam" id="TIGR00652">
    <property type="entry name" value="DapF"/>
    <property type="match status" value="1"/>
</dbReference>
<dbReference type="SUPFAM" id="SSF54506">
    <property type="entry name" value="Diaminopimelate epimerase-like"/>
    <property type="match status" value="2"/>
</dbReference>
<feature type="site" description="Could be important to modulate the pK values of the two catalytic cysteine residues" evidence="3">
    <location>
        <position position="178"/>
    </location>
</feature>
<evidence type="ECO:0000313" key="5">
    <source>
        <dbReference type="EMBL" id="PRH88560.1"/>
    </source>
</evidence>
<dbReference type="PANTHER" id="PTHR31689:SF0">
    <property type="entry name" value="DIAMINOPIMELATE EPIMERASE"/>
    <property type="match status" value="1"/>
</dbReference>
<evidence type="ECO:0000256" key="3">
    <source>
        <dbReference type="HAMAP-Rule" id="MF_00197"/>
    </source>
</evidence>
<keyword evidence="2 3" id="KW-0413">Isomerase</keyword>
<sequence length="291" mass="30484">MLLSDYLAQAVPPGLPGLKPFIKMHGLRNHFVIFDQRVHPRALPVADIVRLCDVEAGVGAEQVLTIEAPTPAGTAGGSYARMRIFNIDGREAGACGNATRCVAHILLEESGRDELVLETGGGLLACRRAGPMAVAVTLGPILMEWEQIPLAREADTAHLPLASGPLRDGLALNIGNPHAVFLVRDLDAVDVRAVAPVIQNDPLFPEGVNVGVAEVVDSATLRLKVWERPGILTKACGTGACVAAYAARLRGLVDGNSITVHLPGGALSVELLPDGYAVMTGPVALCCFGYA</sequence>
<comment type="subunit">
    <text evidence="3">Homodimer.</text>
</comment>
<dbReference type="EMBL" id="PUEJ01000002">
    <property type="protein sequence ID" value="PRH88560.1"/>
    <property type="molecule type" value="Genomic_DNA"/>
</dbReference>
<comment type="similarity">
    <text evidence="1 3">Belongs to the diaminopimelate epimerase family.</text>
</comment>
<evidence type="ECO:0000256" key="1">
    <source>
        <dbReference type="ARBA" id="ARBA00010219"/>
    </source>
</evidence>
<feature type="active site" description="Proton donor" evidence="3">
    <location>
        <position position="95"/>
    </location>
</feature>